<dbReference type="EC" id="2.4.2.-" evidence="6"/>
<dbReference type="GO" id="GO:0010629">
    <property type="term" value="P:negative regulation of gene expression"/>
    <property type="evidence" value="ECO:0007669"/>
    <property type="project" value="TreeGrafter"/>
</dbReference>
<dbReference type="RefSeq" id="XP_020438920.1">
    <property type="nucleotide sequence ID" value="XM_020571646.1"/>
</dbReference>
<dbReference type="Pfam" id="PF00644">
    <property type="entry name" value="PARP"/>
    <property type="match status" value="1"/>
</dbReference>
<evidence type="ECO:0000256" key="7">
    <source>
        <dbReference type="SAM" id="MobiDB-lite"/>
    </source>
</evidence>
<organism evidence="11 12">
    <name type="scientific">Heterostelium pallidum (strain ATCC 26659 / Pp 5 / PN500)</name>
    <name type="common">Cellular slime mold</name>
    <name type="synonym">Polysphondylium pallidum</name>
    <dbReference type="NCBI Taxonomy" id="670386"/>
    <lineage>
        <taxon>Eukaryota</taxon>
        <taxon>Amoebozoa</taxon>
        <taxon>Evosea</taxon>
        <taxon>Eumycetozoa</taxon>
        <taxon>Dictyostelia</taxon>
        <taxon>Acytosteliales</taxon>
        <taxon>Acytosteliaceae</taxon>
        <taxon>Heterostelium</taxon>
    </lineage>
</organism>
<feature type="compositionally biased region" description="Low complexity" evidence="7">
    <location>
        <begin position="509"/>
        <end position="520"/>
    </location>
</feature>
<evidence type="ECO:0000259" key="10">
    <source>
        <dbReference type="PROSITE" id="PS51154"/>
    </source>
</evidence>
<dbReference type="GeneID" id="31356154"/>
<dbReference type="Pfam" id="PF01661">
    <property type="entry name" value="Macro"/>
    <property type="match status" value="1"/>
</dbReference>
<evidence type="ECO:0000313" key="11">
    <source>
        <dbReference type="EMBL" id="EFA86817.1"/>
    </source>
</evidence>
<protein>
    <recommendedName>
        <fullName evidence="6">Poly [ADP-ribose] polymerase</fullName>
        <shortName evidence="6">PARP</shortName>
        <ecNumber evidence="6">2.4.2.-</ecNumber>
    </recommendedName>
</protein>
<evidence type="ECO:0000259" key="9">
    <source>
        <dbReference type="PROSITE" id="PS51059"/>
    </source>
</evidence>
<evidence type="ECO:0000256" key="2">
    <source>
        <dbReference type="ARBA" id="ARBA00022676"/>
    </source>
</evidence>
<dbReference type="PANTHER" id="PTHR14453:SF102">
    <property type="entry name" value="PROTEIN MONO-ADP-RIBOSYLTRANSFERASE PARP14-LIKE"/>
    <property type="match status" value="1"/>
</dbReference>
<accession>D3AWZ4</accession>
<dbReference type="InterPro" id="IPR012317">
    <property type="entry name" value="Poly(ADP-ribose)pol_cat_dom"/>
</dbReference>
<dbReference type="SUPFAM" id="SSF52949">
    <property type="entry name" value="Macro domain-like"/>
    <property type="match status" value="1"/>
</dbReference>
<gene>
    <name evidence="11" type="ORF">PPL_00622</name>
</gene>
<evidence type="ECO:0000256" key="3">
    <source>
        <dbReference type="ARBA" id="ARBA00022679"/>
    </source>
</evidence>
<dbReference type="Gene3D" id="3.90.228.10">
    <property type="match status" value="1"/>
</dbReference>
<dbReference type="GO" id="GO:0003950">
    <property type="term" value="F:NAD+ poly-ADP-ribosyltransferase activity"/>
    <property type="evidence" value="ECO:0007669"/>
    <property type="project" value="UniProtKB-UniRule"/>
</dbReference>
<dbReference type="InParanoid" id="D3AWZ4"/>
<evidence type="ECO:0000259" key="8">
    <source>
        <dbReference type="PROSITE" id="PS50918"/>
    </source>
</evidence>
<dbReference type="InterPro" id="IPR052056">
    <property type="entry name" value="Mono-ARTD/PARP"/>
</dbReference>
<dbReference type="PANTHER" id="PTHR14453">
    <property type="entry name" value="PARP/ZINC FINGER CCCH TYPE DOMAIN CONTAINING PROTEIN"/>
    <property type="match status" value="1"/>
</dbReference>
<dbReference type="GO" id="GO:0005634">
    <property type="term" value="C:nucleus"/>
    <property type="evidence" value="ECO:0007669"/>
    <property type="project" value="UniProtKB-SubCell"/>
</dbReference>
<comment type="subcellular location">
    <subcellularLocation>
        <location evidence="1">Nucleus</location>
    </subcellularLocation>
</comment>
<evidence type="ECO:0000256" key="4">
    <source>
        <dbReference type="ARBA" id="ARBA00023027"/>
    </source>
</evidence>
<dbReference type="Pfam" id="PF02825">
    <property type="entry name" value="WWE"/>
    <property type="match status" value="1"/>
</dbReference>
<keyword evidence="3 6" id="KW-0808">Transferase</keyword>
<dbReference type="SUPFAM" id="SSF117839">
    <property type="entry name" value="WWE domain"/>
    <property type="match status" value="1"/>
</dbReference>
<feature type="compositionally biased region" description="Low complexity" evidence="7">
    <location>
        <begin position="490"/>
        <end position="499"/>
    </location>
</feature>
<dbReference type="GO" id="GO:0005737">
    <property type="term" value="C:cytoplasm"/>
    <property type="evidence" value="ECO:0007669"/>
    <property type="project" value="TreeGrafter"/>
</dbReference>
<evidence type="ECO:0000256" key="6">
    <source>
        <dbReference type="RuleBase" id="RU362114"/>
    </source>
</evidence>
<keyword evidence="5" id="KW-0539">Nucleus</keyword>
<keyword evidence="12" id="KW-1185">Reference proteome</keyword>
<dbReference type="GO" id="GO:0003714">
    <property type="term" value="F:transcription corepressor activity"/>
    <property type="evidence" value="ECO:0007669"/>
    <property type="project" value="TreeGrafter"/>
</dbReference>
<feature type="region of interest" description="Disordered" evidence="7">
    <location>
        <begin position="488"/>
        <end position="522"/>
    </location>
</feature>
<dbReference type="InterPro" id="IPR043472">
    <property type="entry name" value="Macro_dom-like"/>
</dbReference>
<feature type="compositionally biased region" description="Low complexity" evidence="7">
    <location>
        <begin position="928"/>
        <end position="941"/>
    </location>
</feature>
<dbReference type="GO" id="GO:0070212">
    <property type="term" value="P:protein poly-ADP-ribosylation"/>
    <property type="evidence" value="ECO:0007669"/>
    <property type="project" value="TreeGrafter"/>
</dbReference>
<keyword evidence="2 6" id="KW-0328">Glycosyltransferase</keyword>
<dbReference type="InterPro" id="IPR037197">
    <property type="entry name" value="WWE_dom_sf"/>
</dbReference>
<dbReference type="PROSITE" id="PS50918">
    <property type="entry name" value="WWE"/>
    <property type="match status" value="1"/>
</dbReference>
<evidence type="ECO:0000256" key="1">
    <source>
        <dbReference type="ARBA" id="ARBA00004123"/>
    </source>
</evidence>
<dbReference type="SUPFAM" id="SSF56399">
    <property type="entry name" value="ADP-ribosylation"/>
    <property type="match status" value="1"/>
</dbReference>
<dbReference type="EMBL" id="ADBJ01000002">
    <property type="protein sequence ID" value="EFA86817.1"/>
    <property type="molecule type" value="Genomic_DNA"/>
</dbReference>
<comment type="caution">
    <text evidence="11">The sequence shown here is derived from an EMBL/GenBank/DDBJ whole genome shotgun (WGS) entry which is preliminary data.</text>
</comment>
<dbReference type="Gene3D" id="3.30.720.50">
    <property type="match status" value="1"/>
</dbReference>
<feature type="domain" description="WWE" evidence="8">
    <location>
        <begin position="762"/>
        <end position="846"/>
    </location>
</feature>
<feature type="domain" description="Macro" evidence="10">
    <location>
        <begin position="526"/>
        <end position="724"/>
    </location>
</feature>
<feature type="region of interest" description="Disordered" evidence="7">
    <location>
        <begin position="927"/>
        <end position="960"/>
    </location>
</feature>
<feature type="domain" description="PARP catalytic" evidence="9">
    <location>
        <begin position="1054"/>
        <end position="1265"/>
    </location>
</feature>
<dbReference type="Proteomes" id="UP000001396">
    <property type="component" value="Unassembled WGS sequence"/>
</dbReference>
<dbReference type="SMART" id="SM00506">
    <property type="entry name" value="A1pp"/>
    <property type="match status" value="1"/>
</dbReference>
<dbReference type="InterPro" id="IPR002589">
    <property type="entry name" value="Macro_dom"/>
</dbReference>
<evidence type="ECO:0000256" key="5">
    <source>
        <dbReference type="ARBA" id="ARBA00023242"/>
    </source>
</evidence>
<dbReference type="AlphaFoldDB" id="D3AWZ4"/>
<dbReference type="Gene3D" id="3.40.220.10">
    <property type="entry name" value="Leucine Aminopeptidase, subunit E, domain 1"/>
    <property type="match status" value="1"/>
</dbReference>
<dbReference type="PROSITE" id="PS51154">
    <property type="entry name" value="MACRO"/>
    <property type="match status" value="1"/>
</dbReference>
<feature type="compositionally biased region" description="Pro residues" evidence="7">
    <location>
        <begin position="942"/>
        <end position="954"/>
    </location>
</feature>
<keyword evidence="4 6" id="KW-0520">NAD</keyword>
<name>D3AWZ4_HETP5</name>
<dbReference type="GO" id="GO:1990404">
    <property type="term" value="F:NAD+-protein mono-ADP-ribosyltransferase activity"/>
    <property type="evidence" value="ECO:0007669"/>
    <property type="project" value="TreeGrafter"/>
</dbReference>
<reference evidence="11 12" key="1">
    <citation type="journal article" date="2011" name="Genome Res.">
        <title>Phylogeny-wide analysis of social amoeba genomes highlights ancient origins for complex intercellular communication.</title>
        <authorList>
            <person name="Heidel A.J."/>
            <person name="Lawal H.M."/>
            <person name="Felder M."/>
            <person name="Schilde C."/>
            <person name="Helps N.R."/>
            <person name="Tunggal B."/>
            <person name="Rivero F."/>
            <person name="John U."/>
            <person name="Schleicher M."/>
            <person name="Eichinger L."/>
            <person name="Platzer M."/>
            <person name="Noegel A.A."/>
            <person name="Schaap P."/>
            <person name="Gloeckner G."/>
        </authorList>
    </citation>
    <scope>NUCLEOTIDE SEQUENCE [LARGE SCALE GENOMIC DNA]</scope>
    <source>
        <strain evidence="12">ATCC 26659 / Pp 5 / PN500</strain>
    </source>
</reference>
<dbReference type="InterPro" id="IPR004170">
    <property type="entry name" value="WWE_dom"/>
</dbReference>
<evidence type="ECO:0000313" key="12">
    <source>
        <dbReference type="Proteomes" id="UP000001396"/>
    </source>
</evidence>
<proteinExistence type="predicted"/>
<dbReference type="PROSITE" id="PS51059">
    <property type="entry name" value="PARP_CATALYTIC"/>
    <property type="match status" value="1"/>
</dbReference>
<sequence>MNFYKKLIKTNQDKPDYQCFRDCNINFQQTLDQKICLSISGEESKVRQVTCKLDEIKSQINLVLTVTKRFSRESSNYFDEYLSKYFDDSTNITYLYQQSDYSEFRQFTISLYCHPKLEYDIKLINDFQNMKEGETYEIIATHSQYNHVKMNLKHDAKMIGYLPHGSIAVYGLLQTSIESLVAKIHTLLESSETSKTIPIYQSSKLQYEHLLFDNMKRNSLQTEFDVQIDYSQTNVIIRGNTKNVEHCIDQLKNRVQDISYKEFQVSQYIEKDFSFQDFLKSLKKQYDVSVVPNSPVYSVFGSKSINWEEIDRKFKELEPVIRIFPDQGQVDNLQLQDNFGLISIEYRPEKNYFIVGRNQKQVQDVITKLNELIMNRETKSIKIDFQSKVLLHFTKKSNIQQTFSAKFPGVQLSFRDMAVGLCGPKHLLTNARSELIKQINDLQKALVSKRTTHSLPPKVARDVLKLDFCVNFNEDNGVWISDDNEQCEFNPPNDDPNNNVQSYSPRVDNVNSNNHNTNYNKKPSVQTMLSNLRVHKTEFNVEKVDILTCGTETIVNAANDALYHAGGIAGAISKAAGPAFQKECTDYVNNNGNLNVGTSHESSSYGLQKFGIKSVIHTVAPMWYNHSPDQVKALLKSCVQSALTIATKKGYKSISIPVIGSGVYCIPKDVATDAIVSAATEYIHDVNSKYFSSIRGSTSLRQIKLIDIDDGCVYNLKVSLMKYSNIKSNNNNNNNNYNNYSDDVIFDYNDEETMNEVNFRNNLKINQPEIFKVGYQWKWRENDGSYKNFDPDQNYQIEIGYLQKQKKMTVVGDLNGVSNGGQYEIDFEKMTELNLKYKTNPRPIRREKMEIEIVGTWYFINSTGQRVEIIDKEGQIQMACNRSMSIRVDNYKISFPDSTVEVFANNASVGKFPLKSSYEQSFESYVASNTTNSSSPTNRPNQPNPTPAPTPSTPPGKTEDMVNVVLWSPSHNPNVSRDKMINSIKEQLYHHHTINLSVKGLLEQHKDKVLKAIKSNFCELKNQGLNSIDIYGPNVYTSSVENQILLIQSLNSGVQMVYPWDTTSKVDRLKDIPLTSEEGKLVNGYFTKTLSAPAKIEKIEKVQNNESWSRYFDNALSISRRLDPSQTIHGNTLNKYEMYLFHGTRKLKPSEIYNDAHAFDMRFSAQGMWGKSTYFAVNASYSGGNYPYDLGNGKFQMFLARVMIGDSVYQAPNTSIQRPPPKPKNPNDDTVICYDSINGDTNGSKVYMIYDINRAYPSYLITFTK</sequence>